<sequence length="125" mass="14362">MIVKFVRNALGLIIVFFDWLSRPRPIKRSEAEQANVQAALQGHSLYQFFACPFCVKTRRAIHRLGVDVELRDINKTPQFRAELESEGGRVKVPCLRIAQGEEVRWMYESNDIIAYLEQRVGQVAG</sequence>
<evidence type="ECO:0000259" key="1">
    <source>
        <dbReference type="PROSITE" id="PS50404"/>
    </source>
</evidence>
<dbReference type="RefSeq" id="WP_113953971.1">
    <property type="nucleotide sequence ID" value="NZ_QNRT01000002.1"/>
</dbReference>
<gene>
    <name evidence="2" type="ORF">DFR28_102600</name>
</gene>
<dbReference type="PROSITE" id="PS50404">
    <property type="entry name" value="GST_NTER"/>
    <property type="match status" value="1"/>
</dbReference>
<dbReference type="AlphaFoldDB" id="A0A395JKF8"/>
<dbReference type="InterPro" id="IPR004045">
    <property type="entry name" value="Glutathione_S-Trfase_N"/>
</dbReference>
<evidence type="ECO:0000313" key="3">
    <source>
        <dbReference type="Proteomes" id="UP000253083"/>
    </source>
</evidence>
<evidence type="ECO:0000313" key="2">
    <source>
        <dbReference type="EMBL" id="RBP51181.1"/>
    </source>
</evidence>
<dbReference type="Proteomes" id="UP000253083">
    <property type="component" value="Unassembled WGS sequence"/>
</dbReference>
<dbReference type="SUPFAM" id="SSF52833">
    <property type="entry name" value="Thioredoxin-like"/>
    <property type="match status" value="1"/>
</dbReference>
<dbReference type="OrthoDB" id="9793736at2"/>
<dbReference type="Pfam" id="PF13417">
    <property type="entry name" value="GST_N_3"/>
    <property type="match status" value="1"/>
</dbReference>
<dbReference type="PROSITE" id="PS51354">
    <property type="entry name" value="GLUTAREDOXIN_2"/>
    <property type="match status" value="1"/>
</dbReference>
<dbReference type="Gene3D" id="3.40.30.10">
    <property type="entry name" value="Glutaredoxin"/>
    <property type="match status" value="1"/>
</dbReference>
<name>A0A395JKF8_9GAMM</name>
<protein>
    <submittedName>
        <fullName evidence="2">Glutaredoxin</fullName>
    </submittedName>
</protein>
<dbReference type="EMBL" id="QNRT01000002">
    <property type="protein sequence ID" value="RBP51181.1"/>
    <property type="molecule type" value="Genomic_DNA"/>
</dbReference>
<feature type="domain" description="GST N-terminal" evidence="1">
    <location>
        <begin position="41"/>
        <end position="124"/>
    </location>
</feature>
<reference evidence="2 3" key="1">
    <citation type="submission" date="2018-06" db="EMBL/GenBank/DDBJ databases">
        <title>Genomic Encyclopedia of Type Strains, Phase IV (KMG-IV): sequencing the most valuable type-strain genomes for metagenomic binning, comparative biology and taxonomic classification.</title>
        <authorList>
            <person name="Goeker M."/>
        </authorList>
    </citation>
    <scope>NUCLEOTIDE SEQUENCE [LARGE SCALE GENOMIC DNA]</scope>
    <source>
        <strain evidence="2 3">DSM 24032</strain>
    </source>
</reference>
<organism evidence="2 3">
    <name type="scientific">Arenicella xantha</name>
    <dbReference type="NCBI Taxonomy" id="644221"/>
    <lineage>
        <taxon>Bacteria</taxon>
        <taxon>Pseudomonadati</taxon>
        <taxon>Pseudomonadota</taxon>
        <taxon>Gammaproteobacteria</taxon>
        <taxon>Arenicellales</taxon>
        <taxon>Arenicellaceae</taxon>
        <taxon>Arenicella</taxon>
    </lineage>
</organism>
<accession>A0A395JKF8</accession>
<comment type="caution">
    <text evidence="2">The sequence shown here is derived from an EMBL/GenBank/DDBJ whole genome shotgun (WGS) entry which is preliminary data.</text>
</comment>
<dbReference type="InParanoid" id="A0A395JKF8"/>
<keyword evidence="3" id="KW-1185">Reference proteome</keyword>
<proteinExistence type="predicted"/>
<dbReference type="InterPro" id="IPR036249">
    <property type="entry name" value="Thioredoxin-like_sf"/>
</dbReference>